<dbReference type="AlphaFoldDB" id="A0A9P8RNM0"/>
<feature type="chain" id="PRO_5040481667" evidence="2">
    <location>
        <begin position="20"/>
        <end position="493"/>
    </location>
</feature>
<proteinExistence type="predicted"/>
<feature type="transmembrane region" description="Helical" evidence="1">
    <location>
        <begin position="201"/>
        <end position="222"/>
    </location>
</feature>
<evidence type="ECO:0000313" key="4">
    <source>
        <dbReference type="Proteomes" id="UP000750711"/>
    </source>
</evidence>
<evidence type="ECO:0000256" key="2">
    <source>
        <dbReference type="SAM" id="SignalP"/>
    </source>
</evidence>
<organism evidence="3 4">
    <name type="scientific">Trichoglossum hirsutum</name>
    <dbReference type="NCBI Taxonomy" id="265104"/>
    <lineage>
        <taxon>Eukaryota</taxon>
        <taxon>Fungi</taxon>
        <taxon>Dikarya</taxon>
        <taxon>Ascomycota</taxon>
        <taxon>Pezizomycotina</taxon>
        <taxon>Geoglossomycetes</taxon>
        <taxon>Geoglossales</taxon>
        <taxon>Geoglossaceae</taxon>
        <taxon>Trichoglossum</taxon>
    </lineage>
</organism>
<protein>
    <submittedName>
        <fullName evidence="3">Uncharacterized protein</fullName>
    </submittedName>
</protein>
<dbReference type="EMBL" id="JAGHQM010000784">
    <property type="protein sequence ID" value="KAH0558642.1"/>
    <property type="molecule type" value="Genomic_DNA"/>
</dbReference>
<evidence type="ECO:0000256" key="1">
    <source>
        <dbReference type="SAM" id="Phobius"/>
    </source>
</evidence>
<keyword evidence="1" id="KW-0812">Transmembrane</keyword>
<keyword evidence="2" id="KW-0732">Signal</keyword>
<keyword evidence="4" id="KW-1185">Reference proteome</keyword>
<comment type="caution">
    <text evidence="3">The sequence shown here is derived from an EMBL/GenBank/DDBJ whole genome shotgun (WGS) entry which is preliminary data.</text>
</comment>
<sequence length="493" mass="53189">MRRVAIVSSLLALRACVFAKPLGVMFSIQPDKGGSPADNCGDGQPVTFDEASWAANKVDDAINSVWAAGIDDPNFDFHQAFSRKFGVSLYCPNIFTTCTGDPSSCSSLTGSVPEKKQGWLGIKALLSLQQQFLQFEKAITASMDGLSTDMVKFQQVFVTPSPPSGGNADHNVEVNAAFAVLTAIVGAIAAWLAVGAVPLTAAVAGGVGTLGGGLVSAFASYINDAHADSQSPPMDFSILTLSDAKVEMKQAMLYGLDKGHNATFSNGKAGTIQGPNITDVLRGGAFVSNLIPTVYAGEEGSLQGLVERILAAKLLESTWTAENTFLFHVKSVVTDDCNRWYTSDDQRTEVKVCDGDKGMFVLRSVTQDDTHFKRPYLVTPPGSTVAEVADVFSAYGLQLADVIQSAGEFYLNRGLVDSFANFLPDIFRAWVADPSNSIFKVNGMFKFAVCETQEYEWRDMNENRGSWHYLAPPCSCRKYLPPYLIPIFSISQF</sequence>
<name>A0A9P8RNM0_9PEZI</name>
<feature type="transmembrane region" description="Helical" evidence="1">
    <location>
        <begin position="176"/>
        <end position="194"/>
    </location>
</feature>
<reference evidence="3" key="1">
    <citation type="submission" date="2021-03" db="EMBL/GenBank/DDBJ databases">
        <title>Comparative genomics and phylogenomic investigation of the class Geoglossomycetes provide insights into ecological specialization and systematics.</title>
        <authorList>
            <person name="Melie T."/>
            <person name="Pirro S."/>
            <person name="Miller A.N."/>
            <person name="Quandt A."/>
        </authorList>
    </citation>
    <scope>NUCLEOTIDE SEQUENCE</scope>
    <source>
        <strain evidence="3">CAQ_001_2017</strain>
    </source>
</reference>
<evidence type="ECO:0000313" key="3">
    <source>
        <dbReference type="EMBL" id="KAH0558642.1"/>
    </source>
</evidence>
<keyword evidence="1" id="KW-1133">Transmembrane helix</keyword>
<accession>A0A9P8RNM0</accession>
<gene>
    <name evidence="3" type="ORF">GP486_004709</name>
</gene>
<feature type="signal peptide" evidence="2">
    <location>
        <begin position="1"/>
        <end position="19"/>
    </location>
</feature>
<keyword evidence="1" id="KW-0472">Membrane</keyword>
<dbReference type="Proteomes" id="UP000750711">
    <property type="component" value="Unassembled WGS sequence"/>
</dbReference>